<keyword evidence="1" id="KW-0472">Membrane</keyword>
<protein>
    <recommendedName>
        <fullName evidence="4">Lipoprotein</fullName>
    </recommendedName>
</protein>
<dbReference type="PROSITE" id="PS51257">
    <property type="entry name" value="PROKAR_LIPOPROTEIN"/>
    <property type="match status" value="1"/>
</dbReference>
<name>A0A1F5ELF8_9BACT</name>
<feature type="transmembrane region" description="Helical" evidence="1">
    <location>
        <begin position="82"/>
        <end position="104"/>
    </location>
</feature>
<evidence type="ECO:0008006" key="4">
    <source>
        <dbReference type="Google" id="ProtNLM"/>
    </source>
</evidence>
<comment type="caution">
    <text evidence="2">The sequence shown here is derived from an EMBL/GenBank/DDBJ whole genome shotgun (WGS) entry which is preliminary data.</text>
</comment>
<proteinExistence type="predicted"/>
<gene>
    <name evidence="2" type="ORF">A2811_01450</name>
</gene>
<dbReference type="AlphaFoldDB" id="A0A1F5ELF8"/>
<evidence type="ECO:0000313" key="2">
    <source>
        <dbReference type="EMBL" id="OGD68211.1"/>
    </source>
</evidence>
<reference evidence="2 3" key="1">
    <citation type="journal article" date="2016" name="Nat. Commun.">
        <title>Thousands of microbial genomes shed light on interconnected biogeochemical processes in an aquifer system.</title>
        <authorList>
            <person name="Anantharaman K."/>
            <person name="Brown C.T."/>
            <person name="Hug L.A."/>
            <person name="Sharon I."/>
            <person name="Castelle C.J."/>
            <person name="Probst A.J."/>
            <person name="Thomas B.C."/>
            <person name="Singh A."/>
            <person name="Wilkins M.J."/>
            <person name="Karaoz U."/>
            <person name="Brodie E.L."/>
            <person name="Williams K.H."/>
            <person name="Hubbard S.S."/>
            <person name="Banfield J.F."/>
        </authorList>
    </citation>
    <scope>NUCLEOTIDE SEQUENCE [LARGE SCALE GENOMIC DNA]</scope>
</reference>
<accession>A0A1F5ELF8</accession>
<keyword evidence="1" id="KW-0812">Transmembrane</keyword>
<feature type="transmembrane region" description="Helical" evidence="1">
    <location>
        <begin position="39"/>
        <end position="62"/>
    </location>
</feature>
<dbReference type="EMBL" id="MEZZ01000038">
    <property type="protein sequence ID" value="OGD68211.1"/>
    <property type="molecule type" value="Genomic_DNA"/>
</dbReference>
<dbReference type="Proteomes" id="UP000186670">
    <property type="component" value="Unassembled WGS sequence"/>
</dbReference>
<keyword evidence="1" id="KW-1133">Transmembrane helix</keyword>
<evidence type="ECO:0000313" key="3">
    <source>
        <dbReference type="Proteomes" id="UP000186670"/>
    </source>
</evidence>
<organism evidence="2 3">
    <name type="scientific">Candidatus Campbellbacteria bacterium RIFCSPHIGHO2_01_FULL_34_10</name>
    <dbReference type="NCBI Taxonomy" id="1797577"/>
    <lineage>
        <taxon>Bacteria</taxon>
        <taxon>Candidatus Campbelliibacteriota</taxon>
    </lineage>
</organism>
<evidence type="ECO:0000256" key="1">
    <source>
        <dbReference type="SAM" id="Phobius"/>
    </source>
</evidence>
<sequence>MKETTKKIIYLIITLSIMSVGCFTKMTKGLEMPIEENRALVIMTIVSALLSAIWLTEISLLLKEKLFPQKMRRQKKRFKHLYLLNSKGAQMSALFFIYTFRYFLTAR</sequence>
<feature type="transmembrane region" description="Helical" evidence="1">
    <location>
        <begin position="7"/>
        <end position="27"/>
    </location>
</feature>